<sequence length="40" mass="4342">MPTTSNQAEAGGETAGKEKEYLVNTTYYSKGSIHFITSDN</sequence>
<reference evidence="1 2" key="1">
    <citation type="submission" date="2017-05" db="EMBL/GenBank/DDBJ databases">
        <title>The Genome Sequence of Tsuchiyaea wingfieldii DSM 27421.</title>
        <authorList>
            <person name="Cuomo C."/>
            <person name="Passer A."/>
            <person name="Billmyre B."/>
            <person name="Heitman J."/>
        </authorList>
    </citation>
    <scope>NUCLEOTIDE SEQUENCE [LARGE SCALE GENOMIC DNA]</scope>
    <source>
        <strain evidence="1 2">DSM 27421</strain>
    </source>
</reference>
<organism evidence="1 2">
    <name type="scientific">Cryptococcus floricola</name>
    <dbReference type="NCBI Taxonomy" id="2591691"/>
    <lineage>
        <taxon>Eukaryota</taxon>
        <taxon>Fungi</taxon>
        <taxon>Dikarya</taxon>
        <taxon>Basidiomycota</taxon>
        <taxon>Agaricomycotina</taxon>
        <taxon>Tremellomycetes</taxon>
        <taxon>Tremellales</taxon>
        <taxon>Cryptococcaceae</taxon>
        <taxon>Cryptococcus</taxon>
    </lineage>
</organism>
<gene>
    <name evidence="1" type="ORF">B9479_007740</name>
</gene>
<protein>
    <submittedName>
        <fullName evidence="1">Uncharacterized protein</fullName>
    </submittedName>
</protein>
<feature type="non-terminal residue" evidence="1">
    <location>
        <position position="40"/>
    </location>
</feature>
<keyword evidence="2" id="KW-1185">Reference proteome</keyword>
<dbReference type="AlphaFoldDB" id="A0A5D3ANT9"/>
<name>A0A5D3ANT9_9TREE</name>
<accession>A0A5D3ANT9</accession>
<dbReference type="EMBL" id="NIDF01000200">
    <property type="protein sequence ID" value="TYJ51690.1"/>
    <property type="molecule type" value="Genomic_DNA"/>
</dbReference>
<comment type="caution">
    <text evidence="1">The sequence shown here is derived from an EMBL/GenBank/DDBJ whole genome shotgun (WGS) entry which is preliminary data.</text>
</comment>
<dbReference type="Proteomes" id="UP000322245">
    <property type="component" value="Unassembled WGS sequence"/>
</dbReference>
<evidence type="ECO:0000313" key="2">
    <source>
        <dbReference type="Proteomes" id="UP000322245"/>
    </source>
</evidence>
<proteinExistence type="predicted"/>
<evidence type="ECO:0000313" key="1">
    <source>
        <dbReference type="EMBL" id="TYJ51690.1"/>
    </source>
</evidence>